<keyword evidence="14" id="KW-1185">Reference proteome</keyword>
<name>A0A0P9FK37_9CHLR</name>
<comment type="pathway">
    <text evidence="11">Cofactor biosynthesis; pyridoxine 5'-phosphate biosynthesis; pyridoxine 5'-phosphate from D-erythrose 4-phosphate: step 3/5.</text>
</comment>
<evidence type="ECO:0000256" key="2">
    <source>
        <dbReference type="ARBA" id="ARBA00005099"/>
    </source>
</evidence>
<dbReference type="GO" id="GO:0004648">
    <property type="term" value="F:O-phospho-L-serine:2-oxoglutarate aminotransferase activity"/>
    <property type="evidence" value="ECO:0007669"/>
    <property type="project" value="UniProtKB-UniRule"/>
</dbReference>
<dbReference type="GO" id="GO:0006564">
    <property type="term" value="P:L-serine biosynthetic process"/>
    <property type="evidence" value="ECO:0007669"/>
    <property type="project" value="UniProtKB-UniRule"/>
</dbReference>
<evidence type="ECO:0000256" key="4">
    <source>
        <dbReference type="ARBA" id="ARBA00022576"/>
    </source>
</evidence>
<evidence type="ECO:0000256" key="3">
    <source>
        <dbReference type="ARBA" id="ARBA00006904"/>
    </source>
</evidence>
<evidence type="ECO:0000313" key="14">
    <source>
        <dbReference type="Proteomes" id="UP000050509"/>
    </source>
</evidence>
<comment type="cofactor">
    <cofactor evidence="11">
        <name>pyridoxal 5'-phosphate</name>
        <dbReference type="ChEBI" id="CHEBI:597326"/>
    </cofactor>
    <text evidence="11">Binds 1 pyridoxal phosphate per subunit.</text>
</comment>
<dbReference type="Gene3D" id="3.90.1150.10">
    <property type="entry name" value="Aspartate Aminotransferase, domain 1"/>
    <property type="match status" value="1"/>
</dbReference>
<dbReference type="HAMAP" id="MF_00160">
    <property type="entry name" value="SerC_aminotrans_5"/>
    <property type="match status" value="1"/>
</dbReference>
<dbReference type="Pfam" id="PF00266">
    <property type="entry name" value="Aminotran_5"/>
    <property type="match status" value="1"/>
</dbReference>
<reference evidence="13 14" key="1">
    <citation type="submission" date="2015-09" db="EMBL/GenBank/DDBJ databases">
        <title>Draft genome sequence of Kouleothrix aurantiaca JCM 19913.</title>
        <authorList>
            <person name="Hemp J."/>
        </authorList>
    </citation>
    <scope>NUCLEOTIDE SEQUENCE [LARGE SCALE GENOMIC DNA]</scope>
    <source>
        <strain evidence="13 14">COM-B</strain>
    </source>
</reference>
<keyword evidence="7 11" id="KW-0663">Pyridoxal phosphate</keyword>
<evidence type="ECO:0000256" key="1">
    <source>
        <dbReference type="ARBA" id="ARBA00003483"/>
    </source>
</evidence>
<evidence type="ECO:0000256" key="9">
    <source>
        <dbReference type="ARBA" id="ARBA00047630"/>
    </source>
</evidence>
<dbReference type="InterPro" id="IPR015424">
    <property type="entry name" value="PyrdxlP-dep_Trfase"/>
</dbReference>
<evidence type="ECO:0000259" key="12">
    <source>
        <dbReference type="Pfam" id="PF00266"/>
    </source>
</evidence>
<evidence type="ECO:0000256" key="8">
    <source>
        <dbReference type="ARBA" id="ARBA00023299"/>
    </source>
</evidence>
<proteinExistence type="inferred from homology"/>
<keyword evidence="5 11" id="KW-0028">Amino-acid biosynthesis</keyword>
<comment type="subcellular location">
    <subcellularLocation>
        <location evidence="11">Cytoplasm</location>
    </subcellularLocation>
</comment>
<dbReference type="InterPro" id="IPR015421">
    <property type="entry name" value="PyrdxlP-dep_Trfase_major"/>
</dbReference>
<comment type="similarity">
    <text evidence="3 11">Belongs to the class-V pyridoxal-phosphate-dependent aminotransferase family. SerC subfamily.</text>
</comment>
<keyword evidence="11" id="KW-0664">Pyridoxine biosynthesis</keyword>
<dbReference type="Proteomes" id="UP000050509">
    <property type="component" value="Unassembled WGS sequence"/>
</dbReference>
<dbReference type="NCBIfam" id="TIGR01364">
    <property type="entry name" value="serC_1"/>
    <property type="match status" value="1"/>
</dbReference>
<comment type="pathway">
    <text evidence="2 11">Amino-acid biosynthesis; L-serine biosynthesis; L-serine from 3-phospho-D-glycerate: step 2/3.</text>
</comment>
<dbReference type="InterPro" id="IPR015422">
    <property type="entry name" value="PyrdxlP-dep_Trfase_small"/>
</dbReference>
<comment type="caution">
    <text evidence="13">The sequence shown here is derived from an EMBL/GenBank/DDBJ whole genome shotgun (WGS) entry which is preliminary data.</text>
</comment>
<dbReference type="InterPro" id="IPR022278">
    <property type="entry name" value="Pser_aminoTfrase"/>
</dbReference>
<dbReference type="PANTHER" id="PTHR43247:SF1">
    <property type="entry name" value="PHOSPHOSERINE AMINOTRANSFERASE"/>
    <property type="match status" value="1"/>
</dbReference>
<feature type="binding site" evidence="11">
    <location>
        <position position="172"/>
    </location>
    <ligand>
        <name>pyridoxal 5'-phosphate</name>
        <dbReference type="ChEBI" id="CHEBI:597326"/>
    </ligand>
</feature>
<feature type="binding site" evidence="11">
    <location>
        <position position="42"/>
    </location>
    <ligand>
        <name>L-glutamate</name>
        <dbReference type="ChEBI" id="CHEBI:29985"/>
    </ligand>
</feature>
<feature type="modified residue" description="N6-(pyridoxal phosphate)lysine" evidence="11">
    <location>
        <position position="196"/>
    </location>
</feature>
<keyword evidence="4 11" id="KW-0032">Aminotransferase</keyword>
<feature type="binding site" evidence="11">
    <location>
        <position position="195"/>
    </location>
    <ligand>
        <name>pyridoxal 5'-phosphate</name>
        <dbReference type="ChEBI" id="CHEBI:597326"/>
    </ligand>
</feature>
<comment type="caution">
    <text evidence="11">Lacks conserved residue(s) required for the propagation of feature annotation.</text>
</comment>
<keyword evidence="6 11" id="KW-0808">Transferase</keyword>
<feature type="binding site" evidence="11">
    <location>
        <begin position="237"/>
        <end position="238"/>
    </location>
    <ligand>
        <name>pyridoxal 5'-phosphate</name>
        <dbReference type="ChEBI" id="CHEBI:597326"/>
    </ligand>
</feature>
<dbReference type="PANTHER" id="PTHR43247">
    <property type="entry name" value="PHOSPHOSERINE AMINOTRANSFERASE"/>
    <property type="match status" value="1"/>
</dbReference>
<feature type="binding site" evidence="11">
    <location>
        <position position="152"/>
    </location>
    <ligand>
        <name>pyridoxal 5'-phosphate</name>
        <dbReference type="ChEBI" id="CHEBI:597326"/>
    </ligand>
</feature>
<dbReference type="Gene3D" id="3.40.640.10">
    <property type="entry name" value="Type I PLP-dependent aspartate aminotransferase-like (Major domain)"/>
    <property type="match status" value="1"/>
</dbReference>
<keyword evidence="8 11" id="KW-0718">Serine biosynthesis</keyword>
<evidence type="ECO:0000256" key="10">
    <source>
        <dbReference type="ARBA" id="ARBA00049007"/>
    </source>
</evidence>
<gene>
    <name evidence="11" type="primary">serC</name>
    <name evidence="13" type="ORF">SE17_09080</name>
</gene>
<dbReference type="CDD" id="cd00611">
    <property type="entry name" value="PSAT_like"/>
    <property type="match status" value="1"/>
</dbReference>
<dbReference type="PATRIC" id="fig|186479.3.peg.4651"/>
<sequence>MSKVYNFNAGPAILPQAVLERARAELLDYQGRGMSIMEMSHRSKEFEAINSGAEAAFKRLIGVGDDYRVLFVQGGASTQFAMLPMNFLPPGGAADYIVTGAWGEKAQEEASKFGRANIAASTKDSNYSRNPRADEITLSDDAAYVHLTSNETIQGVQFPAFPDVGAHPLVADMSSDILSRPIDASKFALIYAGAQKNLGPSGVTVVLIRQSWLDTAAKTPPTMLRYGTHAKNNSLYNTPPVFGVYMLNLVLEWIEENGGVEGMAARNEQKAAIIYQAIDGSNGFYRGHAAPADRSRMNVTFRLPSEALEKQFVAESVAANMVGLAGHRSVGGIRASIYNAMTPEGCQALAAFMGEFARKNG</sequence>
<keyword evidence="11" id="KW-0963">Cytoplasm</keyword>
<feature type="domain" description="Aminotransferase class V" evidence="12">
    <location>
        <begin position="4"/>
        <end position="349"/>
    </location>
</feature>
<dbReference type="AlphaFoldDB" id="A0A0P9FK37"/>
<evidence type="ECO:0000256" key="7">
    <source>
        <dbReference type="ARBA" id="ARBA00022898"/>
    </source>
</evidence>
<protein>
    <recommendedName>
        <fullName evidence="11">Phosphoserine aminotransferase</fullName>
        <ecNumber evidence="11">2.6.1.52</ecNumber>
    </recommendedName>
    <alternativeName>
        <fullName evidence="11">Phosphohydroxythreonine aminotransferase</fullName>
        <shortName evidence="11">PSAT</shortName>
    </alternativeName>
</protein>
<dbReference type="UniPathway" id="UPA00244">
    <property type="reaction ID" value="UER00311"/>
</dbReference>
<dbReference type="GO" id="GO:0030170">
    <property type="term" value="F:pyridoxal phosphate binding"/>
    <property type="evidence" value="ECO:0007669"/>
    <property type="project" value="UniProtKB-UniRule"/>
</dbReference>
<evidence type="ECO:0000256" key="11">
    <source>
        <dbReference type="HAMAP-Rule" id="MF_00160"/>
    </source>
</evidence>
<comment type="function">
    <text evidence="1 11">Catalyzes the reversible conversion of 3-phosphohydroxypyruvate to phosphoserine and of 3-hydroxy-2-oxo-4-phosphonooxybutanoate to phosphohydroxythreonine.</text>
</comment>
<dbReference type="GO" id="GO:0005737">
    <property type="term" value="C:cytoplasm"/>
    <property type="evidence" value="ECO:0007669"/>
    <property type="project" value="UniProtKB-SubCell"/>
</dbReference>
<comment type="subunit">
    <text evidence="11">Homodimer.</text>
</comment>
<dbReference type="EC" id="2.6.1.52" evidence="11"/>
<feature type="binding site" evidence="11">
    <location>
        <position position="102"/>
    </location>
    <ligand>
        <name>pyridoxal 5'-phosphate</name>
        <dbReference type="ChEBI" id="CHEBI:597326"/>
    </ligand>
</feature>
<dbReference type="SUPFAM" id="SSF53383">
    <property type="entry name" value="PLP-dependent transferases"/>
    <property type="match status" value="1"/>
</dbReference>
<feature type="binding site" evidence="11">
    <location>
        <begin position="76"/>
        <end position="77"/>
    </location>
    <ligand>
        <name>pyridoxal 5'-phosphate</name>
        <dbReference type="ChEBI" id="CHEBI:597326"/>
    </ligand>
</feature>
<organism evidence="13 14">
    <name type="scientific">Kouleothrix aurantiaca</name>
    <dbReference type="NCBI Taxonomy" id="186479"/>
    <lineage>
        <taxon>Bacteria</taxon>
        <taxon>Bacillati</taxon>
        <taxon>Chloroflexota</taxon>
        <taxon>Chloroflexia</taxon>
        <taxon>Chloroflexales</taxon>
        <taxon>Roseiflexineae</taxon>
        <taxon>Roseiflexaceae</taxon>
        <taxon>Kouleothrix</taxon>
    </lineage>
</organism>
<dbReference type="EMBL" id="LJCR01000235">
    <property type="protein sequence ID" value="KPV53539.1"/>
    <property type="molecule type" value="Genomic_DNA"/>
</dbReference>
<evidence type="ECO:0000256" key="5">
    <source>
        <dbReference type="ARBA" id="ARBA00022605"/>
    </source>
</evidence>
<evidence type="ECO:0000256" key="6">
    <source>
        <dbReference type="ARBA" id="ARBA00022679"/>
    </source>
</evidence>
<dbReference type="NCBIfam" id="NF003764">
    <property type="entry name" value="PRK05355.1"/>
    <property type="match status" value="1"/>
</dbReference>
<comment type="catalytic activity">
    <reaction evidence="10 11">
        <text>O-phospho-L-serine + 2-oxoglutarate = 3-phosphooxypyruvate + L-glutamate</text>
        <dbReference type="Rhea" id="RHEA:14329"/>
        <dbReference type="ChEBI" id="CHEBI:16810"/>
        <dbReference type="ChEBI" id="CHEBI:18110"/>
        <dbReference type="ChEBI" id="CHEBI:29985"/>
        <dbReference type="ChEBI" id="CHEBI:57524"/>
        <dbReference type="EC" id="2.6.1.52"/>
    </reaction>
</comment>
<dbReference type="PIRSF" id="PIRSF000525">
    <property type="entry name" value="SerC"/>
    <property type="match status" value="1"/>
</dbReference>
<dbReference type="FunFam" id="3.90.1150.10:FF:000006">
    <property type="entry name" value="Phosphoserine aminotransferase"/>
    <property type="match status" value="1"/>
</dbReference>
<dbReference type="GO" id="GO:0008615">
    <property type="term" value="P:pyridoxine biosynthetic process"/>
    <property type="evidence" value="ECO:0007669"/>
    <property type="project" value="UniProtKB-UniRule"/>
</dbReference>
<dbReference type="UniPathway" id="UPA00135">
    <property type="reaction ID" value="UER00197"/>
</dbReference>
<evidence type="ECO:0000313" key="13">
    <source>
        <dbReference type="EMBL" id="KPV53539.1"/>
    </source>
</evidence>
<dbReference type="InterPro" id="IPR000192">
    <property type="entry name" value="Aminotrans_V_dom"/>
</dbReference>
<accession>A0A0P9FK37</accession>
<comment type="catalytic activity">
    <reaction evidence="9 11">
        <text>4-(phosphooxy)-L-threonine + 2-oxoglutarate = (R)-3-hydroxy-2-oxo-4-phosphooxybutanoate + L-glutamate</text>
        <dbReference type="Rhea" id="RHEA:16573"/>
        <dbReference type="ChEBI" id="CHEBI:16810"/>
        <dbReference type="ChEBI" id="CHEBI:29985"/>
        <dbReference type="ChEBI" id="CHEBI:58452"/>
        <dbReference type="ChEBI" id="CHEBI:58538"/>
        <dbReference type="EC" id="2.6.1.52"/>
    </reaction>
</comment>
<dbReference type="FunFam" id="3.40.640.10:FF:000010">
    <property type="entry name" value="Phosphoserine aminotransferase"/>
    <property type="match status" value="1"/>
</dbReference>